<sequence length="76" mass="8928">MSVFKKRAKGKPGEWYYCLEHKKVEEGPDCPGEDRLGPYASPDEARHAMEIARERNLEWENDPRWHDTPPDESDKD</sequence>
<evidence type="ECO:0000313" key="2">
    <source>
        <dbReference type="EMBL" id="TGN85753.1"/>
    </source>
</evidence>
<proteinExistence type="predicted"/>
<comment type="caution">
    <text evidence="2">The sequence shown here is derived from an EMBL/GenBank/DDBJ whole genome shotgun (WGS) entry which is preliminary data.</text>
</comment>
<dbReference type="Proteomes" id="UP000298513">
    <property type="component" value="Unassembled WGS sequence"/>
</dbReference>
<evidence type="ECO:0000256" key="1">
    <source>
        <dbReference type="SAM" id="MobiDB-lite"/>
    </source>
</evidence>
<dbReference type="RefSeq" id="WP_135790328.1">
    <property type="nucleotide sequence ID" value="NZ_BNBQ01000001.1"/>
</dbReference>
<organism evidence="2 3">
    <name type="scientific">Streptomyces griseoluteus</name>
    <dbReference type="NCBI Taxonomy" id="29306"/>
    <lineage>
        <taxon>Bacteria</taxon>
        <taxon>Bacillati</taxon>
        <taxon>Actinomycetota</taxon>
        <taxon>Actinomycetes</taxon>
        <taxon>Kitasatosporales</taxon>
        <taxon>Streptomycetaceae</taxon>
        <taxon>Streptomyces</taxon>
    </lineage>
</organism>
<name>A0A4Z1DPF6_STRGP</name>
<dbReference type="AlphaFoldDB" id="A0A4Z1DPF6"/>
<accession>A0A4Z1DPF6</accession>
<dbReference type="GeneID" id="91529032"/>
<reference evidence="2 3" key="1">
    <citation type="submission" date="2019-04" db="EMBL/GenBank/DDBJ databases">
        <title>Streptomyces sp. nov. Bv016 isolated from bark of Buahinia variegata.</title>
        <authorList>
            <person name="Kanchanasin P."/>
            <person name="Tanasupawat S."/>
            <person name="Yuki M."/>
            <person name="Kudo T."/>
        </authorList>
    </citation>
    <scope>NUCLEOTIDE SEQUENCE [LARGE SCALE GENOMIC DNA]</scope>
    <source>
        <strain evidence="2 3">JCM 4765</strain>
    </source>
</reference>
<gene>
    <name evidence="2" type="ORF">E5082_06560</name>
</gene>
<feature type="region of interest" description="Disordered" evidence="1">
    <location>
        <begin position="54"/>
        <end position="76"/>
    </location>
</feature>
<evidence type="ECO:0008006" key="4">
    <source>
        <dbReference type="Google" id="ProtNLM"/>
    </source>
</evidence>
<evidence type="ECO:0000313" key="3">
    <source>
        <dbReference type="Proteomes" id="UP000298513"/>
    </source>
</evidence>
<protein>
    <recommendedName>
        <fullName evidence="4">SPOR domain-containing protein</fullName>
    </recommendedName>
</protein>
<keyword evidence="3" id="KW-1185">Reference proteome</keyword>
<dbReference type="EMBL" id="SRRU01000002">
    <property type="protein sequence ID" value="TGN85753.1"/>
    <property type="molecule type" value="Genomic_DNA"/>
</dbReference>